<sequence length="51" mass="6172">MIDLTLNVHLRIVPRAQQFTALPKRDHFFKIFLPENTYLHDVPHIFQLCKR</sequence>
<evidence type="ECO:0000313" key="1">
    <source>
        <dbReference type="EMBL" id="ESS59468.1"/>
    </source>
</evidence>
<proteinExistence type="predicted"/>
<gene>
    <name evidence="1" type="ORF">EDP2_3971</name>
</gene>
<dbReference type="Proteomes" id="UP000017834">
    <property type="component" value="Unassembled WGS sequence"/>
</dbReference>
<organism evidence="1 2">
    <name type="scientific">Enterobacter cloacae S611</name>
    <dbReference type="NCBI Taxonomy" id="1399146"/>
    <lineage>
        <taxon>Bacteria</taxon>
        <taxon>Pseudomonadati</taxon>
        <taxon>Pseudomonadota</taxon>
        <taxon>Gammaproteobacteria</taxon>
        <taxon>Enterobacterales</taxon>
        <taxon>Enterobacteriaceae</taxon>
        <taxon>Enterobacter</taxon>
        <taxon>Enterobacter cloacae complex</taxon>
    </lineage>
</organism>
<evidence type="ECO:0000313" key="2">
    <source>
        <dbReference type="Proteomes" id="UP000017834"/>
    </source>
</evidence>
<protein>
    <submittedName>
        <fullName evidence="1">Uncharacterized protein</fullName>
    </submittedName>
</protein>
<dbReference type="EMBL" id="AXOM01000015">
    <property type="protein sequence ID" value="ESS59468.1"/>
    <property type="molecule type" value="Genomic_DNA"/>
</dbReference>
<comment type="caution">
    <text evidence="1">The sequence shown here is derived from an EMBL/GenBank/DDBJ whole genome shotgun (WGS) entry which is preliminary data.</text>
</comment>
<reference evidence="1 2" key="1">
    <citation type="journal article" date="2014" name="Genome Announc.">
        <title>Draft Genome Sequence of Enterobacter cloacae Strain S611.</title>
        <authorList>
            <person name="Wang D."/>
            <person name="Han C.S."/>
            <person name="Dichosa A.E."/>
            <person name="Gleasner C.D."/>
            <person name="Johnson S.L."/>
            <person name="Daligault H.E."/>
            <person name="Davenport K.W."/>
            <person name="Li P.E."/>
            <person name="Pierson E.A."/>
            <person name="Pierson L.S.III."/>
        </authorList>
    </citation>
    <scope>NUCLEOTIDE SEQUENCE [LARGE SCALE GENOMIC DNA]</scope>
    <source>
        <strain evidence="1 2">S611</strain>
    </source>
</reference>
<keyword evidence="2" id="KW-1185">Reference proteome</keyword>
<accession>A0ABN0QBA3</accession>
<name>A0ABN0QBA3_ENTCL</name>